<evidence type="ECO:0000256" key="1">
    <source>
        <dbReference type="ARBA" id="ARBA00023242"/>
    </source>
</evidence>
<dbReference type="InterPro" id="IPR004827">
    <property type="entry name" value="bZIP"/>
</dbReference>
<keyword evidence="2" id="KW-0175">Coiled coil</keyword>
<feature type="coiled-coil region" evidence="2">
    <location>
        <begin position="183"/>
        <end position="210"/>
    </location>
</feature>
<dbReference type="Gene3D" id="1.20.5.170">
    <property type="match status" value="1"/>
</dbReference>
<feature type="compositionally biased region" description="Polar residues" evidence="3">
    <location>
        <begin position="1"/>
        <end position="10"/>
    </location>
</feature>
<dbReference type="AlphaFoldDB" id="A0AA40HJ98"/>
<dbReference type="Pfam" id="PF00170">
    <property type="entry name" value="bZIP_1"/>
    <property type="match status" value="1"/>
</dbReference>
<dbReference type="GO" id="GO:0005634">
    <property type="term" value="C:nucleus"/>
    <property type="evidence" value="ECO:0007669"/>
    <property type="project" value="TreeGrafter"/>
</dbReference>
<keyword evidence="1" id="KW-0539">Nucleus</keyword>
<feature type="region of interest" description="Disordered" evidence="3">
    <location>
        <begin position="1"/>
        <end position="39"/>
    </location>
</feature>
<gene>
    <name evidence="5" type="ORF">QTO34_006914</name>
</gene>
<dbReference type="PANTHER" id="PTHR23351">
    <property type="entry name" value="FOS TRANSCRIPTION FACTOR-RELATED"/>
    <property type="match status" value="1"/>
</dbReference>
<dbReference type="SUPFAM" id="SSF57959">
    <property type="entry name" value="Leucine zipper domain"/>
    <property type="match status" value="1"/>
</dbReference>
<dbReference type="GO" id="GO:0000981">
    <property type="term" value="F:DNA-binding transcription factor activity, RNA polymerase II-specific"/>
    <property type="evidence" value="ECO:0007669"/>
    <property type="project" value="TreeGrafter"/>
</dbReference>
<evidence type="ECO:0000259" key="4">
    <source>
        <dbReference type="PROSITE" id="PS50217"/>
    </source>
</evidence>
<dbReference type="SMART" id="SM00338">
    <property type="entry name" value="BRLZ"/>
    <property type="match status" value="1"/>
</dbReference>
<dbReference type="GO" id="GO:0000978">
    <property type="term" value="F:RNA polymerase II cis-regulatory region sequence-specific DNA binding"/>
    <property type="evidence" value="ECO:0007669"/>
    <property type="project" value="TreeGrafter"/>
</dbReference>
<dbReference type="PANTHER" id="PTHR23351:SF10">
    <property type="entry name" value="JUN DIMERIZATION PROTEIN 2"/>
    <property type="match status" value="1"/>
</dbReference>
<dbReference type="EMBL" id="JAULJE010000018">
    <property type="protein sequence ID" value="KAK1332242.1"/>
    <property type="molecule type" value="Genomic_DNA"/>
</dbReference>
<name>A0AA40HJ98_CNENI</name>
<accession>A0AA40HJ98</accession>
<organism evidence="5 6">
    <name type="scientific">Cnephaeus nilssonii</name>
    <name type="common">Northern bat</name>
    <name type="synonym">Eptesicus nilssonii</name>
    <dbReference type="NCBI Taxonomy" id="3371016"/>
    <lineage>
        <taxon>Eukaryota</taxon>
        <taxon>Metazoa</taxon>
        <taxon>Chordata</taxon>
        <taxon>Craniata</taxon>
        <taxon>Vertebrata</taxon>
        <taxon>Euteleostomi</taxon>
        <taxon>Mammalia</taxon>
        <taxon>Eutheria</taxon>
        <taxon>Laurasiatheria</taxon>
        <taxon>Chiroptera</taxon>
        <taxon>Yangochiroptera</taxon>
        <taxon>Vespertilionidae</taxon>
        <taxon>Cnephaeus</taxon>
    </lineage>
</organism>
<evidence type="ECO:0000313" key="6">
    <source>
        <dbReference type="Proteomes" id="UP001177744"/>
    </source>
</evidence>
<evidence type="ECO:0000256" key="3">
    <source>
        <dbReference type="SAM" id="MobiDB-lite"/>
    </source>
</evidence>
<dbReference type="InterPro" id="IPR046347">
    <property type="entry name" value="bZIP_sf"/>
</dbReference>
<dbReference type="Proteomes" id="UP001177744">
    <property type="component" value="Unassembled WGS sequence"/>
</dbReference>
<dbReference type="PROSITE" id="PS50217">
    <property type="entry name" value="BZIP"/>
    <property type="match status" value="1"/>
</dbReference>
<protein>
    <recommendedName>
        <fullName evidence="4">BZIP domain-containing protein</fullName>
    </recommendedName>
</protein>
<dbReference type="InterPro" id="IPR000837">
    <property type="entry name" value="AP-1"/>
</dbReference>
<feature type="domain" description="BZIP" evidence="4">
    <location>
        <begin position="160"/>
        <end position="214"/>
    </location>
</feature>
<comment type="caution">
    <text evidence="5">The sequence shown here is derived from an EMBL/GenBank/DDBJ whole genome shotgun (WGS) entry which is preliminary data.</text>
</comment>
<reference evidence="5" key="1">
    <citation type="submission" date="2023-06" db="EMBL/GenBank/DDBJ databases">
        <title>Reference genome for the Northern bat (Eptesicus nilssonii), a most northern bat species.</title>
        <authorList>
            <person name="Laine V.N."/>
            <person name="Pulliainen A.T."/>
            <person name="Lilley T.M."/>
        </authorList>
    </citation>
    <scope>NUCLEOTIDE SEQUENCE</scope>
    <source>
        <strain evidence="5">BLF_Eptnil</strain>
        <tissue evidence="5">Kidney</tissue>
    </source>
</reference>
<proteinExistence type="predicted"/>
<dbReference type="PRINTS" id="PR00042">
    <property type="entry name" value="LEUZIPPRFOS"/>
</dbReference>
<keyword evidence="6" id="KW-1185">Reference proteome</keyword>
<evidence type="ECO:0000256" key="2">
    <source>
        <dbReference type="SAM" id="Coils"/>
    </source>
</evidence>
<sequence>MRQAGRQSPAISRLKEGDPGHSLQEGRSAALTGGAGSGGRCRAGLVPRRLLSGHGACSWPRSQGRSLPSQLLQGWTATPPAMMPGQIPDPSMTAGSLPGLGPLTRLLSSALTAEELKYTDIHNIGAMIAPLHFLEVKLGKRPQPVKTRRGRGAEEKALGKNKVAAARCQNKKMERTEFLQQESEWLELMNEELKTQMEELKQKWQQLMLMLNRQRPTCIVRTDSVRTPDSEGNLLL</sequence>
<evidence type="ECO:0000313" key="5">
    <source>
        <dbReference type="EMBL" id="KAK1332242.1"/>
    </source>
</evidence>